<dbReference type="Proteomes" id="UP000812287">
    <property type="component" value="Unassembled WGS sequence"/>
</dbReference>
<organism evidence="1 2">
    <name type="scientific">Guyanagaster necrorhizus</name>
    <dbReference type="NCBI Taxonomy" id="856835"/>
    <lineage>
        <taxon>Eukaryota</taxon>
        <taxon>Fungi</taxon>
        <taxon>Dikarya</taxon>
        <taxon>Basidiomycota</taxon>
        <taxon>Agaricomycotina</taxon>
        <taxon>Agaricomycetes</taxon>
        <taxon>Agaricomycetidae</taxon>
        <taxon>Agaricales</taxon>
        <taxon>Marasmiineae</taxon>
        <taxon>Physalacriaceae</taxon>
        <taxon>Guyanagaster</taxon>
    </lineage>
</organism>
<accession>A0A9P8AKV6</accession>
<gene>
    <name evidence="1" type="ORF">BT62DRAFT_697225</name>
</gene>
<keyword evidence="2" id="KW-1185">Reference proteome</keyword>
<dbReference type="EMBL" id="MU250589">
    <property type="protein sequence ID" value="KAG7439593.1"/>
    <property type="molecule type" value="Genomic_DNA"/>
</dbReference>
<comment type="caution">
    <text evidence="1">The sequence shown here is derived from an EMBL/GenBank/DDBJ whole genome shotgun (WGS) entry which is preliminary data.</text>
</comment>
<dbReference type="AlphaFoldDB" id="A0A9P8AKV6"/>
<evidence type="ECO:0000313" key="1">
    <source>
        <dbReference type="EMBL" id="KAG7439593.1"/>
    </source>
</evidence>
<proteinExistence type="predicted"/>
<sequence length="88" mass="9788">MSTSSVIPELLRSITTLSLLSSAVCFRFKSDFRRSSIKPDKKNYYCAPPTKNYHDLQVLVPGIFRQSVEGPVVFLAPLSSSSLSYSRA</sequence>
<reference evidence="1" key="1">
    <citation type="submission" date="2020-11" db="EMBL/GenBank/DDBJ databases">
        <title>Adaptations for nitrogen fixation in a non-lichenized fungal sporocarp promotes dispersal by wood-feeding termites.</title>
        <authorList>
            <consortium name="DOE Joint Genome Institute"/>
            <person name="Koch R.A."/>
            <person name="Yoon G."/>
            <person name="Arayal U."/>
            <person name="Lail K."/>
            <person name="Amirebrahimi M."/>
            <person name="Labutti K."/>
            <person name="Lipzen A."/>
            <person name="Riley R."/>
            <person name="Barry K."/>
            <person name="Henrissat B."/>
            <person name="Grigoriev I.V."/>
            <person name="Herr J.R."/>
            <person name="Aime M.C."/>
        </authorList>
    </citation>
    <scope>NUCLEOTIDE SEQUENCE</scope>
    <source>
        <strain evidence="1">MCA 3950</strain>
    </source>
</reference>
<evidence type="ECO:0000313" key="2">
    <source>
        <dbReference type="Proteomes" id="UP000812287"/>
    </source>
</evidence>
<dbReference type="RefSeq" id="XP_043033093.1">
    <property type="nucleotide sequence ID" value="XM_043181918.1"/>
</dbReference>
<dbReference type="GeneID" id="66104214"/>
<name>A0A9P8AKV6_9AGAR</name>
<protein>
    <submittedName>
        <fullName evidence="1">Uncharacterized protein</fullName>
    </submittedName>
</protein>